<evidence type="ECO:0000256" key="1">
    <source>
        <dbReference type="SAM" id="MobiDB-lite"/>
    </source>
</evidence>
<proteinExistence type="predicted"/>
<feature type="non-terminal residue" evidence="2">
    <location>
        <position position="59"/>
    </location>
</feature>
<dbReference type="AlphaFoldDB" id="A0A381UCH7"/>
<protein>
    <submittedName>
        <fullName evidence="2">Uncharacterized protein</fullName>
    </submittedName>
</protein>
<feature type="compositionally biased region" description="Low complexity" evidence="1">
    <location>
        <begin position="27"/>
        <end position="43"/>
    </location>
</feature>
<gene>
    <name evidence="2" type="ORF">METZ01_LOCUS77911</name>
</gene>
<name>A0A381UCH7_9ZZZZ</name>
<accession>A0A381UCH7</accession>
<dbReference type="EMBL" id="UINC01006032">
    <property type="protein sequence ID" value="SVA25057.1"/>
    <property type="molecule type" value="Genomic_DNA"/>
</dbReference>
<reference evidence="2" key="1">
    <citation type="submission" date="2018-05" db="EMBL/GenBank/DDBJ databases">
        <authorList>
            <person name="Lanie J.A."/>
            <person name="Ng W.-L."/>
            <person name="Kazmierczak K.M."/>
            <person name="Andrzejewski T.M."/>
            <person name="Davidsen T.M."/>
            <person name="Wayne K.J."/>
            <person name="Tettelin H."/>
            <person name="Glass J.I."/>
            <person name="Rusch D."/>
            <person name="Podicherti R."/>
            <person name="Tsui H.-C.T."/>
            <person name="Winkler M.E."/>
        </authorList>
    </citation>
    <scope>NUCLEOTIDE SEQUENCE</scope>
</reference>
<organism evidence="2">
    <name type="scientific">marine metagenome</name>
    <dbReference type="NCBI Taxonomy" id="408172"/>
    <lineage>
        <taxon>unclassified sequences</taxon>
        <taxon>metagenomes</taxon>
        <taxon>ecological metagenomes</taxon>
    </lineage>
</organism>
<evidence type="ECO:0000313" key="2">
    <source>
        <dbReference type="EMBL" id="SVA25057.1"/>
    </source>
</evidence>
<feature type="region of interest" description="Disordered" evidence="1">
    <location>
        <begin position="21"/>
        <end position="44"/>
    </location>
</feature>
<dbReference type="PROSITE" id="PS51257">
    <property type="entry name" value="PROKAR_LIPOPROTEIN"/>
    <property type="match status" value="1"/>
</dbReference>
<sequence>MKRIAQYLGLTALTLALTGCSPSSDKPAPGGSSDASGDTSAPAKTKGIIAYTPLTLSNP</sequence>